<dbReference type="AlphaFoldDB" id="A0AA51RWA6"/>
<proteinExistence type="predicted"/>
<keyword evidence="1" id="KW-0732">Signal</keyword>
<accession>A0AA51RWA6</accession>
<gene>
    <name evidence="2" type="ORF">Q9312_07915</name>
</gene>
<protein>
    <recommendedName>
        <fullName evidence="4">DUF1795 domain-containing protein</fullName>
    </recommendedName>
</protein>
<evidence type="ECO:0000313" key="3">
    <source>
        <dbReference type="Proteomes" id="UP001239782"/>
    </source>
</evidence>
<organism evidence="2 3">
    <name type="scientific">Pleionea litopenaei</name>
    <dbReference type="NCBI Taxonomy" id="3070815"/>
    <lineage>
        <taxon>Bacteria</taxon>
        <taxon>Pseudomonadati</taxon>
        <taxon>Pseudomonadota</taxon>
        <taxon>Gammaproteobacteria</taxon>
        <taxon>Oceanospirillales</taxon>
        <taxon>Pleioneaceae</taxon>
        <taxon>Pleionea</taxon>
    </lineage>
</organism>
<feature type="signal peptide" evidence="1">
    <location>
        <begin position="1"/>
        <end position="18"/>
    </location>
</feature>
<dbReference type="RefSeq" id="WP_309204053.1">
    <property type="nucleotide sequence ID" value="NZ_CP133548.1"/>
</dbReference>
<evidence type="ECO:0000256" key="1">
    <source>
        <dbReference type="SAM" id="SignalP"/>
    </source>
</evidence>
<evidence type="ECO:0008006" key="4">
    <source>
        <dbReference type="Google" id="ProtNLM"/>
    </source>
</evidence>
<name>A0AA51RWA6_9GAMM</name>
<sequence>MIRLLTFLLLTAASLCFAEPPKTKNVKFSVPEGYVSLLDLEEHPLKDGLEQMEQGDDGMNVIDCLILFEGDKFQLVSSVIIAKEKIVQVDDVAYLNSIASMFKRDNLGDYQPKEWQQNYIRLDATTQHISYFVKTVNKNQYVYIVNYRDNEFPQEIERLILNASYSLDI</sequence>
<dbReference type="Proteomes" id="UP001239782">
    <property type="component" value="Chromosome"/>
</dbReference>
<evidence type="ECO:0000313" key="2">
    <source>
        <dbReference type="EMBL" id="WMS88833.1"/>
    </source>
</evidence>
<dbReference type="EMBL" id="CP133548">
    <property type="protein sequence ID" value="WMS88833.1"/>
    <property type="molecule type" value="Genomic_DNA"/>
</dbReference>
<keyword evidence="3" id="KW-1185">Reference proteome</keyword>
<reference evidence="2 3" key="1">
    <citation type="submission" date="2023-08" db="EMBL/GenBank/DDBJ databases">
        <title>Pleionea litopenaei sp. nov., isolated from stomach of juvenile Litopenaeus vannamei.</title>
        <authorList>
            <person name="Rho A.M."/>
            <person name="Hwang C.Y."/>
        </authorList>
    </citation>
    <scope>NUCLEOTIDE SEQUENCE [LARGE SCALE GENOMIC DNA]</scope>
    <source>
        <strain evidence="2 3">HL-JVS1</strain>
    </source>
</reference>
<dbReference type="KEGG" id="plei:Q9312_07915"/>
<feature type="chain" id="PRO_5041460445" description="DUF1795 domain-containing protein" evidence="1">
    <location>
        <begin position="19"/>
        <end position="169"/>
    </location>
</feature>